<dbReference type="InterPro" id="IPR001606">
    <property type="entry name" value="ARID_dom"/>
</dbReference>
<evidence type="ECO:0000256" key="1">
    <source>
        <dbReference type="ARBA" id="ARBA00023242"/>
    </source>
</evidence>
<evidence type="ECO:0000259" key="2">
    <source>
        <dbReference type="PROSITE" id="PS51011"/>
    </source>
</evidence>
<proteinExistence type="predicted"/>
<dbReference type="GO" id="GO:0003677">
    <property type="term" value="F:DNA binding"/>
    <property type="evidence" value="ECO:0007669"/>
    <property type="project" value="InterPro"/>
</dbReference>
<dbReference type="Pfam" id="PF01388">
    <property type="entry name" value="ARID"/>
    <property type="match status" value="1"/>
</dbReference>
<evidence type="ECO:0000313" key="3">
    <source>
        <dbReference type="EMBL" id="KAK9277608.1"/>
    </source>
</evidence>
<sequence>MAGWSILSNGSGLDCVEIIRTLQSCSRRCFGVDHAVKGSLDGCDDYKDELRCLFDQVLSVFLKEIASKGSVRPIPAMLGDGRCLDLFKLFWVVRERGGYEWVSKNRLWALVAEELGLDVGVKSCIKLVYRKYLDELDEWLRKLFRDESLGIGQSGRGGNLGFSEFRGLLLDGQDQRKNNDMLLLKNCKYVDLDVEKSDTTSVYKMHDGAEKSSNDDDEKFYDDDDNDDVVLQASVANKDFSSRKRKRESLSGMLNWVIEVAKHPNDPTIGVRPEGSKCKEHESKEFWDQALLAREVLLLQRHIDSNAEQSLLQKKLKMHPSMYEDNKVFNQQSTERLRCSKRLPSLTKSHFCPCCEPCSTTQSKLASPCTIELENVPKEEVVVTVDLLAPSTTVGMPGDDPFEKHVSVGPLFQAEVPEWTGVVSESDTKWLGTRVWPMDNGKLNSHIELDPIGKGRQDSCDCQLPGSVQCVRFHIAEKRMKMKLELGLVFYHWKFDHMGEEVSLRWTIEEEKRFKNMVKLNPPSLNKCFWDDAFKYFPRKARENLVSYFFNVFLVQRRSYQNRVTPKNIDSDDDESGFGSFSESFGHEAVKFSGSKFHICTQNKQCTELE</sequence>
<dbReference type="SUPFAM" id="SSF46774">
    <property type="entry name" value="ARID-like"/>
    <property type="match status" value="1"/>
</dbReference>
<feature type="domain" description="ARID" evidence="2">
    <location>
        <begin position="48"/>
        <end position="141"/>
    </location>
</feature>
<dbReference type="PANTHER" id="PTHR46410:SF18">
    <property type="entry name" value="AT-RICH INTERACTIVE DOMAIN-CONTAINING PROTEIN 2"/>
    <property type="match status" value="1"/>
</dbReference>
<dbReference type="SMART" id="SM01189">
    <property type="entry name" value="ELM2"/>
    <property type="match status" value="1"/>
</dbReference>
<dbReference type="PROSITE" id="PS51011">
    <property type="entry name" value="ARID"/>
    <property type="match status" value="1"/>
</dbReference>
<keyword evidence="4" id="KW-1185">Reference proteome</keyword>
<dbReference type="SMART" id="SM01014">
    <property type="entry name" value="ARID"/>
    <property type="match status" value="1"/>
</dbReference>
<keyword evidence="1" id="KW-0539">Nucleus</keyword>
<name>A0AAP0RIA1_LIQFO</name>
<dbReference type="Proteomes" id="UP001415857">
    <property type="component" value="Unassembled WGS sequence"/>
</dbReference>
<accession>A0AAP0RIA1</accession>
<dbReference type="EMBL" id="JBBPBK010000010">
    <property type="protein sequence ID" value="KAK9277608.1"/>
    <property type="molecule type" value="Genomic_DNA"/>
</dbReference>
<organism evidence="3 4">
    <name type="scientific">Liquidambar formosana</name>
    <name type="common">Formosan gum</name>
    <dbReference type="NCBI Taxonomy" id="63359"/>
    <lineage>
        <taxon>Eukaryota</taxon>
        <taxon>Viridiplantae</taxon>
        <taxon>Streptophyta</taxon>
        <taxon>Embryophyta</taxon>
        <taxon>Tracheophyta</taxon>
        <taxon>Spermatophyta</taxon>
        <taxon>Magnoliopsida</taxon>
        <taxon>eudicotyledons</taxon>
        <taxon>Gunneridae</taxon>
        <taxon>Pentapetalae</taxon>
        <taxon>Saxifragales</taxon>
        <taxon>Altingiaceae</taxon>
        <taxon>Liquidambar</taxon>
    </lineage>
</organism>
<comment type="caution">
    <text evidence="3">The sequence shown here is derived from an EMBL/GenBank/DDBJ whole genome shotgun (WGS) entry which is preliminary data.</text>
</comment>
<dbReference type="SMART" id="SM00501">
    <property type="entry name" value="BRIGHT"/>
    <property type="match status" value="1"/>
</dbReference>
<evidence type="ECO:0000313" key="4">
    <source>
        <dbReference type="Proteomes" id="UP001415857"/>
    </source>
</evidence>
<dbReference type="InterPro" id="IPR036431">
    <property type="entry name" value="ARID_dom_sf"/>
</dbReference>
<gene>
    <name evidence="3" type="ORF">L1049_007154</name>
</gene>
<reference evidence="3 4" key="1">
    <citation type="journal article" date="2024" name="Plant J.">
        <title>Genome sequences and population genomics reveal climatic adaptation and genomic divergence between two closely related sweetgum species.</title>
        <authorList>
            <person name="Xu W.Q."/>
            <person name="Ren C.Q."/>
            <person name="Zhang X.Y."/>
            <person name="Comes H.P."/>
            <person name="Liu X.H."/>
            <person name="Li Y.G."/>
            <person name="Kettle C.J."/>
            <person name="Jalonen R."/>
            <person name="Gaisberger H."/>
            <person name="Ma Y.Z."/>
            <person name="Qiu Y.X."/>
        </authorList>
    </citation>
    <scope>NUCLEOTIDE SEQUENCE [LARGE SCALE GENOMIC DNA]</scope>
    <source>
        <strain evidence="3">Hangzhou</strain>
    </source>
</reference>
<dbReference type="CDD" id="cd16100">
    <property type="entry name" value="ARID"/>
    <property type="match status" value="1"/>
</dbReference>
<protein>
    <recommendedName>
        <fullName evidence="2">ARID domain-containing protein</fullName>
    </recommendedName>
</protein>
<dbReference type="InterPro" id="IPR000949">
    <property type="entry name" value="ELM2_dom"/>
</dbReference>
<dbReference type="AlphaFoldDB" id="A0AAP0RIA1"/>
<dbReference type="PANTHER" id="PTHR46410">
    <property type="entry name" value="AT-RICH INTERACTIVE DOMAIN-CONTAINING PROTEIN 2"/>
    <property type="match status" value="1"/>
</dbReference>
<dbReference type="Gene3D" id="1.10.150.60">
    <property type="entry name" value="ARID DNA-binding domain"/>
    <property type="match status" value="1"/>
</dbReference>